<evidence type="ECO:0000256" key="4">
    <source>
        <dbReference type="ARBA" id="ARBA00023004"/>
    </source>
</evidence>
<evidence type="ECO:0000256" key="1">
    <source>
        <dbReference type="ARBA" id="ARBA00005877"/>
    </source>
</evidence>
<dbReference type="Proteomes" id="UP000295706">
    <property type="component" value="Unassembled WGS sequence"/>
</dbReference>
<evidence type="ECO:0000256" key="5">
    <source>
        <dbReference type="PIRSR" id="PIRSR009283-1"/>
    </source>
</evidence>
<dbReference type="InterPro" id="IPR005956">
    <property type="entry name" value="4OHPhenylPyrv_dOase"/>
</dbReference>
<dbReference type="EMBL" id="SMJU01000005">
    <property type="protein sequence ID" value="TDB65855.1"/>
    <property type="molecule type" value="Genomic_DNA"/>
</dbReference>
<dbReference type="SUPFAM" id="SSF54593">
    <property type="entry name" value="Glyoxalase/Bleomycin resistance protein/Dihydroxybiphenyl dioxygenase"/>
    <property type="match status" value="1"/>
</dbReference>
<keyword evidence="7" id="KW-0670">Pyruvate</keyword>
<dbReference type="AlphaFoldDB" id="A0A4V2XA33"/>
<name>A0A4V2XA33_9BACT</name>
<evidence type="ECO:0000256" key="2">
    <source>
        <dbReference type="ARBA" id="ARBA00022723"/>
    </source>
</evidence>
<evidence type="ECO:0000313" key="8">
    <source>
        <dbReference type="Proteomes" id="UP000295706"/>
    </source>
</evidence>
<dbReference type="PIRSF" id="PIRSF009283">
    <property type="entry name" value="HPP_dOase"/>
    <property type="match status" value="1"/>
</dbReference>
<keyword evidence="2 5" id="KW-0479">Metal-binding</keyword>
<feature type="binding site" evidence="5">
    <location>
        <position position="346"/>
    </location>
    <ligand>
        <name>Fe cation</name>
        <dbReference type="ChEBI" id="CHEBI:24875"/>
    </ligand>
</feature>
<keyword evidence="8" id="KW-1185">Reference proteome</keyword>
<keyword evidence="7" id="KW-0560">Oxidoreductase</keyword>
<feature type="binding site" evidence="5">
    <location>
        <position position="184"/>
    </location>
    <ligand>
        <name>Fe cation</name>
        <dbReference type="ChEBI" id="CHEBI:24875"/>
    </ligand>
</feature>
<sequence>MEKFETLEMVENQSADVDFLPINGTDYIELYVGNARQAAHYFQTAFGFQPLAYAGLETGLTDRESYVVVQDKIRLVLTSPLKKGTELGKHLDRHGDGVRVVALWVDDARYSFEETTRRGAKPYLKPMARQDEAGHVVLSGIHTYGDTVHVFVERQSYDGVFLPGYRAWQPDYRPADVGLRYVDHMVGNVGWQEMNTWVEFYADIMGFKQLVSFDDQDISTDYTALMSKVMSNGNGRIKFPINEPAEGRKKSQVEEYLDFYDGPGIQHIAVATDDIIETVQQLKARGVEFLEVPDTYYHNLLSRVGNIDEELAELRQLGILVDRDEEGYLLQIFTRPIMPRPTLFFEIIQRKGAKSFGKGNFKALFEAIEREQSRRGTL</sequence>
<protein>
    <submittedName>
        <fullName evidence="7">4-hydroxyphenylpyruvate dioxygenase</fullName>
        <ecNumber evidence="7">1.13.11.27</ecNumber>
    </submittedName>
</protein>
<comment type="similarity">
    <text evidence="1">Belongs to the 4HPPD family.</text>
</comment>
<dbReference type="PANTHER" id="PTHR11959:SF1">
    <property type="entry name" value="4-HYDROXYPHENYLPYRUVATE DIOXYGENASE"/>
    <property type="match status" value="1"/>
</dbReference>
<feature type="domain" description="VOC" evidence="6">
    <location>
        <begin position="24"/>
        <end position="154"/>
    </location>
</feature>
<dbReference type="InterPro" id="IPR037523">
    <property type="entry name" value="VOC_core"/>
</dbReference>
<feature type="binding site" evidence="5">
    <location>
        <position position="267"/>
    </location>
    <ligand>
        <name>Fe cation</name>
        <dbReference type="ChEBI" id="CHEBI:24875"/>
    </ligand>
</feature>
<dbReference type="CDD" id="cd08342">
    <property type="entry name" value="HPPD_N_like"/>
    <property type="match status" value="1"/>
</dbReference>
<dbReference type="NCBIfam" id="TIGR01263">
    <property type="entry name" value="4HPPD"/>
    <property type="match status" value="1"/>
</dbReference>
<dbReference type="PROSITE" id="PS51819">
    <property type="entry name" value="VOC"/>
    <property type="match status" value="2"/>
</dbReference>
<organism evidence="7 8">
    <name type="scientific">Arundinibacter roseus</name>
    <dbReference type="NCBI Taxonomy" id="2070510"/>
    <lineage>
        <taxon>Bacteria</taxon>
        <taxon>Pseudomonadati</taxon>
        <taxon>Bacteroidota</taxon>
        <taxon>Cytophagia</taxon>
        <taxon>Cytophagales</taxon>
        <taxon>Spirosomataceae</taxon>
        <taxon>Arundinibacter</taxon>
    </lineage>
</organism>
<keyword evidence="3" id="KW-0677">Repeat</keyword>
<evidence type="ECO:0000256" key="3">
    <source>
        <dbReference type="ARBA" id="ARBA00022737"/>
    </source>
</evidence>
<dbReference type="GO" id="GO:0003868">
    <property type="term" value="F:4-hydroxyphenylpyruvate dioxygenase activity"/>
    <property type="evidence" value="ECO:0007669"/>
    <property type="project" value="UniProtKB-EC"/>
</dbReference>
<dbReference type="EC" id="1.13.11.27" evidence="7"/>
<dbReference type="Gene3D" id="3.10.180.10">
    <property type="entry name" value="2,3-Dihydroxybiphenyl 1,2-Dioxygenase, domain 1"/>
    <property type="match status" value="2"/>
</dbReference>
<dbReference type="InterPro" id="IPR004360">
    <property type="entry name" value="Glyas_Fos-R_dOase_dom"/>
</dbReference>
<keyword evidence="7" id="KW-0223">Dioxygenase</keyword>
<feature type="domain" description="VOC" evidence="6">
    <location>
        <begin position="181"/>
        <end position="335"/>
    </location>
</feature>
<proteinExistence type="inferred from homology"/>
<dbReference type="RefSeq" id="WP_132116642.1">
    <property type="nucleotide sequence ID" value="NZ_SMJU01000005.1"/>
</dbReference>
<dbReference type="FunFam" id="3.10.180.10:FF:000001">
    <property type="entry name" value="4-hydroxyphenylpyruvate dioxygenase"/>
    <property type="match status" value="1"/>
</dbReference>
<dbReference type="CDD" id="cd07250">
    <property type="entry name" value="HPPD_C_like"/>
    <property type="match status" value="1"/>
</dbReference>
<accession>A0A4V2XA33</accession>
<dbReference type="InterPro" id="IPR041735">
    <property type="entry name" value="4OHPhenylPyrv_dOase_C"/>
</dbReference>
<dbReference type="OrthoDB" id="9780241at2"/>
<keyword evidence="4 5" id="KW-0408">Iron</keyword>
<gene>
    <name evidence="7" type="primary">hppD</name>
    <name evidence="7" type="ORF">EZE20_08800</name>
</gene>
<comment type="caution">
    <text evidence="7">The sequence shown here is derived from an EMBL/GenBank/DDBJ whole genome shotgun (WGS) entry which is preliminary data.</text>
</comment>
<dbReference type="InterPro" id="IPR029068">
    <property type="entry name" value="Glyas_Bleomycin-R_OHBP_Dase"/>
</dbReference>
<reference evidence="7 8" key="1">
    <citation type="submission" date="2019-02" db="EMBL/GenBank/DDBJ databases">
        <title>Arundinibacter roseus gen. nov., sp. nov., a new member of the family Cytophagaceae.</title>
        <authorList>
            <person name="Szuroczki S."/>
            <person name="Khayer B."/>
            <person name="Sproer C."/>
            <person name="Toumi M."/>
            <person name="Szabo A."/>
            <person name="Felfoldi T."/>
            <person name="Schumann P."/>
            <person name="Toth E."/>
        </authorList>
    </citation>
    <scope>NUCLEOTIDE SEQUENCE [LARGE SCALE GENOMIC DNA]</scope>
    <source>
        <strain evidence="7 8">DMA-k-7a</strain>
    </source>
</reference>
<evidence type="ECO:0000259" key="6">
    <source>
        <dbReference type="PROSITE" id="PS51819"/>
    </source>
</evidence>
<dbReference type="GO" id="GO:0006572">
    <property type="term" value="P:L-tyrosine catabolic process"/>
    <property type="evidence" value="ECO:0007669"/>
    <property type="project" value="TreeGrafter"/>
</dbReference>
<dbReference type="GO" id="GO:0046872">
    <property type="term" value="F:metal ion binding"/>
    <property type="evidence" value="ECO:0007669"/>
    <property type="project" value="UniProtKB-KW"/>
</dbReference>
<dbReference type="InterPro" id="IPR041736">
    <property type="entry name" value="4OHPhenylPyrv_dOase_N"/>
</dbReference>
<comment type="cofactor">
    <cofactor evidence="5">
        <name>Fe cation</name>
        <dbReference type="ChEBI" id="CHEBI:24875"/>
    </cofactor>
    <text evidence="5">Binds 1 Fe cation per subunit.</text>
</comment>
<dbReference type="Pfam" id="PF00903">
    <property type="entry name" value="Glyoxalase"/>
    <property type="match status" value="1"/>
</dbReference>
<evidence type="ECO:0000313" key="7">
    <source>
        <dbReference type="EMBL" id="TDB65855.1"/>
    </source>
</evidence>
<dbReference type="PANTHER" id="PTHR11959">
    <property type="entry name" value="4-HYDROXYPHENYLPYRUVATE DIOXYGENASE"/>
    <property type="match status" value="1"/>
</dbReference>